<feature type="transmembrane region" description="Helical" evidence="1">
    <location>
        <begin position="110"/>
        <end position="129"/>
    </location>
</feature>
<keyword evidence="3" id="KW-1185">Reference proteome</keyword>
<protein>
    <recommendedName>
        <fullName evidence="4">DUF2975 domain-containing protein</fullName>
    </recommendedName>
</protein>
<feature type="transmembrane region" description="Helical" evidence="1">
    <location>
        <begin position="67"/>
        <end position="89"/>
    </location>
</feature>
<organism evidence="2 3">
    <name type="scientific">Flavobacterium terrigena</name>
    <dbReference type="NCBI Taxonomy" id="402734"/>
    <lineage>
        <taxon>Bacteria</taxon>
        <taxon>Pseudomonadati</taxon>
        <taxon>Bacteroidota</taxon>
        <taxon>Flavobacteriia</taxon>
        <taxon>Flavobacteriales</taxon>
        <taxon>Flavobacteriaceae</taxon>
        <taxon>Flavobacterium</taxon>
    </lineage>
</organism>
<dbReference type="STRING" id="402734.SAMN05660918_0694"/>
<dbReference type="AlphaFoldDB" id="A0A1H6QVA2"/>
<dbReference type="OrthoDB" id="672524at2"/>
<dbReference type="Pfam" id="PF11188">
    <property type="entry name" value="DUF2975"/>
    <property type="match status" value="1"/>
</dbReference>
<proteinExistence type="predicted"/>
<gene>
    <name evidence="2" type="ORF">SAMN05660918_0694</name>
</gene>
<feature type="transmembrane region" description="Helical" evidence="1">
    <location>
        <begin position="149"/>
        <end position="170"/>
    </location>
</feature>
<evidence type="ECO:0008006" key="4">
    <source>
        <dbReference type="Google" id="ProtNLM"/>
    </source>
</evidence>
<evidence type="ECO:0000256" key="1">
    <source>
        <dbReference type="SAM" id="Phobius"/>
    </source>
</evidence>
<name>A0A1H6QVA2_9FLAO</name>
<dbReference type="Proteomes" id="UP000199702">
    <property type="component" value="Unassembled WGS sequence"/>
</dbReference>
<reference evidence="3" key="1">
    <citation type="submission" date="2016-10" db="EMBL/GenBank/DDBJ databases">
        <authorList>
            <person name="Varghese N."/>
            <person name="Submissions S."/>
        </authorList>
    </citation>
    <scope>NUCLEOTIDE SEQUENCE [LARGE SCALE GENOMIC DNA]</scope>
    <source>
        <strain evidence="3">DSM 17934</strain>
    </source>
</reference>
<keyword evidence="1" id="KW-1133">Transmembrane helix</keyword>
<dbReference type="InterPro" id="IPR021354">
    <property type="entry name" value="DUF2975"/>
</dbReference>
<feature type="transmembrane region" description="Helical" evidence="1">
    <location>
        <begin position="12"/>
        <end position="38"/>
    </location>
</feature>
<dbReference type="RefSeq" id="WP_091307976.1">
    <property type="nucleotide sequence ID" value="NZ_CBCSJU010000001.1"/>
</dbReference>
<keyword evidence="1" id="KW-0472">Membrane</keyword>
<sequence>MEIRISSKQILNVLRILCWIIFIGVCFEAGGILFNLFYTMLYNPIGAGFFWNQIDFSAIYEYDKGHFLAVTSIMSIIAILKAIMFYLIVKILENKELTISGPFNHSVRKFILNMAFLAIGIGFFSNYGVDYTEWLSKKGVVLPTIHQLKLGGADVWLFMGVTLIVISYVFKRGIELQEENDLTV</sequence>
<accession>A0A1H6QVA2</accession>
<evidence type="ECO:0000313" key="2">
    <source>
        <dbReference type="EMBL" id="SEI45986.1"/>
    </source>
</evidence>
<evidence type="ECO:0000313" key="3">
    <source>
        <dbReference type="Proteomes" id="UP000199702"/>
    </source>
</evidence>
<dbReference type="EMBL" id="FNYA01000001">
    <property type="protein sequence ID" value="SEI45986.1"/>
    <property type="molecule type" value="Genomic_DNA"/>
</dbReference>
<keyword evidence="1" id="KW-0812">Transmembrane</keyword>